<dbReference type="InterPro" id="IPR029787">
    <property type="entry name" value="Nucleotide_cyclase"/>
</dbReference>
<dbReference type="PROSITE" id="PS50887">
    <property type="entry name" value="GGDEF"/>
    <property type="match status" value="1"/>
</dbReference>
<dbReference type="RefSeq" id="WP_377747824.1">
    <property type="nucleotide sequence ID" value="NZ_JBHRVM010000001.1"/>
</dbReference>
<sequence length="659" mass="72044">MSLLKQLLLSVTIAIAAILTGVLAFSIDAARTYLDGQLQSESDNTASALALLLSQPANQDDTTRELLMMAVYDSGQFSQIRLRGPDGKLLFERSRSVEPADAGTAPAWFSRWLPLEQPLAERQVSDGWRQVGVVSVSVDNSYARDALWKSSVRMLVLVLAAGAIWALFVILLVRWLKRALREEIAAQVRSIGDSNALMSGAGASPGPAKSRVAELTQVVQAIADTRERVRATAQEQTARIESLQLELHLDPVTGMANRKYFVNELRRTLQSSADAQESGQSHSGRVLIFRQRDLAAINASLSRAAVDEWLRSVCERISQVIEDESEPRPQVARLNGSDFVVFMPGYSGPQATRLAQRIRQVLLPARVLTSSGHLCRWAFALTDFTPQCDVSSVLSRLDHGLMAAESAGHGDVEYVALDADRRAGATESEWRTLLDNALRHGDLGLAIEPDGYRGEDGEVDAQRYQASLVLHDCGQEMSGYLFMPAAARLGLSADCDLRAIELGLEWLGQNEDSELVVKVSLPSLIQPQFLPEMQRHLQGLMAHPTQTQRLLLEIDAHGLVAYEGDVWTFCRMAAEAGVRVGLRRLAQQPAAIMRLHRVPLEYVKLGGDFIESLLTSPGCQQMLSAIAATAGGLGIRVYADGAQDEEIVALLLKQGVLVR</sequence>
<dbReference type="InterPro" id="IPR050706">
    <property type="entry name" value="Cyclic-di-GMP_PDE-like"/>
</dbReference>
<name>A0A4R3UT91_9BURK</name>
<evidence type="ECO:0000259" key="3">
    <source>
        <dbReference type="PROSITE" id="PS50887"/>
    </source>
</evidence>
<comment type="caution">
    <text evidence="4">The sequence shown here is derived from an EMBL/GenBank/DDBJ whole genome shotgun (WGS) entry which is preliminary data.</text>
</comment>
<evidence type="ECO:0000256" key="1">
    <source>
        <dbReference type="SAM" id="Phobius"/>
    </source>
</evidence>
<dbReference type="PANTHER" id="PTHR33121:SF79">
    <property type="entry name" value="CYCLIC DI-GMP PHOSPHODIESTERASE PDED-RELATED"/>
    <property type="match status" value="1"/>
</dbReference>
<keyword evidence="5" id="KW-1185">Reference proteome</keyword>
<dbReference type="SUPFAM" id="SSF55073">
    <property type="entry name" value="Nucleotide cyclase"/>
    <property type="match status" value="1"/>
</dbReference>
<gene>
    <name evidence="4" type="ORF">EV686_11050</name>
</gene>
<dbReference type="InterPro" id="IPR000160">
    <property type="entry name" value="GGDEF_dom"/>
</dbReference>
<dbReference type="Gene3D" id="6.20.270.20">
    <property type="entry name" value="LapD/MoxY periplasmic domain"/>
    <property type="match status" value="1"/>
</dbReference>
<dbReference type="InterPro" id="IPR035919">
    <property type="entry name" value="EAL_sf"/>
</dbReference>
<dbReference type="PANTHER" id="PTHR33121">
    <property type="entry name" value="CYCLIC DI-GMP PHOSPHODIESTERASE PDEF"/>
    <property type="match status" value="1"/>
</dbReference>
<protein>
    <submittedName>
        <fullName evidence="4">EAL domain-containing protein (Putative c-di-GMP-specific phosphodiesterase class I)</fullName>
    </submittedName>
</protein>
<dbReference type="EMBL" id="SMBX01000010">
    <property type="protein sequence ID" value="TCU93883.1"/>
    <property type="molecule type" value="Genomic_DNA"/>
</dbReference>
<dbReference type="AlphaFoldDB" id="A0A4R3UT91"/>
<dbReference type="Pfam" id="PF16448">
    <property type="entry name" value="LapD_MoxY_N"/>
    <property type="match status" value="1"/>
</dbReference>
<evidence type="ECO:0000313" key="4">
    <source>
        <dbReference type="EMBL" id="TCU93883.1"/>
    </source>
</evidence>
<dbReference type="Gene3D" id="3.30.110.200">
    <property type="match status" value="1"/>
</dbReference>
<feature type="domain" description="GGDEF" evidence="3">
    <location>
        <begin position="282"/>
        <end position="417"/>
    </location>
</feature>
<dbReference type="SMART" id="SM00267">
    <property type="entry name" value="GGDEF"/>
    <property type="match status" value="1"/>
</dbReference>
<keyword evidence="1" id="KW-0812">Transmembrane</keyword>
<keyword evidence="1" id="KW-1133">Transmembrane helix</keyword>
<dbReference type="Proteomes" id="UP000294692">
    <property type="component" value="Unassembled WGS sequence"/>
</dbReference>
<dbReference type="SMART" id="SM00052">
    <property type="entry name" value="EAL"/>
    <property type="match status" value="1"/>
</dbReference>
<proteinExistence type="predicted"/>
<dbReference type="PROSITE" id="PS50883">
    <property type="entry name" value="EAL"/>
    <property type="match status" value="1"/>
</dbReference>
<dbReference type="GO" id="GO:0071111">
    <property type="term" value="F:cyclic-guanylate-specific phosphodiesterase activity"/>
    <property type="evidence" value="ECO:0007669"/>
    <property type="project" value="InterPro"/>
</dbReference>
<dbReference type="Gene3D" id="3.20.20.450">
    <property type="entry name" value="EAL domain"/>
    <property type="match status" value="1"/>
</dbReference>
<organism evidence="4 5">
    <name type="scientific">Paracandidimonas soli</name>
    <dbReference type="NCBI Taxonomy" id="1917182"/>
    <lineage>
        <taxon>Bacteria</taxon>
        <taxon>Pseudomonadati</taxon>
        <taxon>Pseudomonadota</taxon>
        <taxon>Betaproteobacteria</taxon>
        <taxon>Burkholderiales</taxon>
        <taxon>Alcaligenaceae</taxon>
        <taxon>Paracandidimonas</taxon>
    </lineage>
</organism>
<dbReference type="InterPro" id="IPR001633">
    <property type="entry name" value="EAL_dom"/>
</dbReference>
<evidence type="ECO:0000313" key="5">
    <source>
        <dbReference type="Proteomes" id="UP000294692"/>
    </source>
</evidence>
<dbReference type="Gene3D" id="3.30.70.270">
    <property type="match status" value="1"/>
</dbReference>
<dbReference type="InterPro" id="IPR042461">
    <property type="entry name" value="LapD_MoxY_peri_C"/>
</dbReference>
<dbReference type="Pfam" id="PF00990">
    <property type="entry name" value="GGDEF"/>
    <property type="match status" value="1"/>
</dbReference>
<feature type="domain" description="EAL" evidence="2">
    <location>
        <begin position="427"/>
        <end position="659"/>
    </location>
</feature>
<dbReference type="Pfam" id="PF00563">
    <property type="entry name" value="EAL"/>
    <property type="match status" value="1"/>
</dbReference>
<feature type="transmembrane region" description="Helical" evidence="1">
    <location>
        <begin position="154"/>
        <end position="173"/>
    </location>
</feature>
<dbReference type="InterPro" id="IPR032244">
    <property type="entry name" value="LapD_MoxY_N"/>
</dbReference>
<dbReference type="SUPFAM" id="SSF141868">
    <property type="entry name" value="EAL domain-like"/>
    <property type="match status" value="1"/>
</dbReference>
<reference evidence="4 5" key="1">
    <citation type="submission" date="2019-03" db="EMBL/GenBank/DDBJ databases">
        <title>Genomic Encyclopedia of Type Strains, Phase IV (KMG-IV): sequencing the most valuable type-strain genomes for metagenomic binning, comparative biology and taxonomic classification.</title>
        <authorList>
            <person name="Goeker M."/>
        </authorList>
    </citation>
    <scope>NUCLEOTIDE SEQUENCE [LARGE SCALE GENOMIC DNA]</scope>
    <source>
        <strain evidence="4 5">DSM 100048</strain>
    </source>
</reference>
<keyword evidence="1" id="KW-0472">Membrane</keyword>
<evidence type="ECO:0000259" key="2">
    <source>
        <dbReference type="PROSITE" id="PS50883"/>
    </source>
</evidence>
<dbReference type="InterPro" id="IPR043128">
    <property type="entry name" value="Rev_trsase/Diguanyl_cyclase"/>
</dbReference>
<accession>A0A4R3UT91</accession>